<protein>
    <submittedName>
        <fullName evidence="1">Uncharacterized protein</fullName>
    </submittedName>
</protein>
<gene>
    <name evidence="1" type="ORF">M378DRAFT_42084</name>
</gene>
<dbReference type="Gene3D" id="3.80.10.10">
    <property type="entry name" value="Ribonuclease Inhibitor"/>
    <property type="match status" value="1"/>
</dbReference>
<dbReference type="AlphaFoldDB" id="A0A0C2WWV2"/>
<evidence type="ECO:0000313" key="2">
    <source>
        <dbReference type="Proteomes" id="UP000054549"/>
    </source>
</evidence>
<keyword evidence="2" id="KW-1185">Reference proteome</keyword>
<organism evidence="1 2">
    <name type="scientific">Amanita muscaria (strain Koide BX008)</name>
    <dbReference type="NCBI Taxonomy" id="946122"/>
    <lineage>
        <taxon>Eukaryota</taxon>
        <taxon>Fungi</taxon>
        <taxon>Dikarya</taxon>
        <taxon>Basidiomycota</taxon>
        <taxon>Agaricomycotina</taxon>
        <taxon>Agaricomycetes</taxon>
        <taxon>Agaricomycetidae</taxon>
        <taxon>Agaricales</taxon>
        <taxon>Pluteineae</taxon>
        <taxon>Amanitaceae</taxon>
        <taxon>Amanita</taxon>
    </lineage>
</organism>
<dbReference type="InterPro" id="IPR032675">
    <property type="entry name" value="LRR_dom_sf"/>
</dbReference>
<dbReference type="SUPFAM" id="SSF52047">
    <property type="entry name" value="RNI-like"/>
    <property type="match status" value="1"/>
</dbReference>
<accession>A0A0C2WWV2</accession>
<evidence type="ECO:0000313" key="1">
    <source>
        <dbReference type="EMBL" id="KIL60838.1"/>
    </source>
</evidence>
<dbReference type="HOGENOM" id="CLU_083351_0_0_1"/>
<dbReference type="OrthoDB" id="2878720at2759"/>
<feature type="non-terminal residue" evidence="1">
    <location>
        <position position="221"/>
    </location>
</feature>
<dbReference type="EMBL" id="KN818292">
    <property type="protein sequence ID" value="KIL60838.1"/>
    <property type="molecule type" value="Genomic_DNA"/>
</dbReference>
<reference evidence="1 2" key="1">
    <citation type="submission" date="2014-04" db="EMBL/GenBank/DDBJ databases">
        <title>Evolutionary Origins and Diversification of the Mycorrhizal Mutualists.</title>
        <authorList>
            <consortium name="DOE Joint Genome Institute"/>
            <consortium name="Mycorrhizal Genomics Consortium"/>
            <person name="Kohler A."/>
            <person name="Kuo A."/>
            <person name="Nagy L.G."/>
            <person name="Floudas D."/>
            <person name="Copeland A."/>
            <person name="Barry K.W."/>
            <person name="Cichocki N."/>
            <person name="Veneault-Fourrey C."/>
            <person name="LaButti K."/>
            <person name="Lindquist E.A."/>
            <person name="Lipzen A."/>
            <person name="Lundell T."/>
            <person name="Morin E."/>
            <person name="Murat C."/>
            <person name="Riley R."/>
            <person name="Ohm R."/>
            <person name="Sun H."/>
            <person name="Tunlid A."/>
            <person name="Henrissat B."/>
            <person name="Grigoriev I.V."/>
            <person name="Hibbett D.S."/>
            <person name="Martin F."/>
        </authorList>
    </citation>
    <scope>NUCLEOTIDE SEQUENCE [LARGE SCALE GENOMIC DNA]</scope>
    <source>
        <strain evidence="1 2">Koide BX008</strain>
    </source>
</reference>
<proteinExistence type="predicted"/>
<feature type="non-terminal residue" evidence="1">
    <location>
        <position position="1"/>
    </location>
</feature>
<dbReference type="InParanoid" id="A0A0C2WWV2"/>
<dbReference type="Proteomes" id="UP000054549">
    <property type="component" value="Unassembled WGS sequence"/>
</dbReference>
<sequence>IPWDQLTELKIQQGQLPSTFLDIIRHCPRLQSLSFQFADPEEWQVPQPSTAVNINTFGVGGPEVPSSFPITHDTLRCLRLDFTSFPHALLESIILPALIELECECLGFDELSSRCPQLLIFFTQSNCQLQKLALVRPKFTPNELLECLKHRSCQTLTHLVIGNDLEEMMTMFDKELLVHLTYSEDNKTVPICPKLAELEIYFCYLLHRFSPDLMGKMIQSR</sequence>
<name>A0A0C2WWV2_AMAMK</name>